<organism evidence="3">
    <name type="scientific">freshwater metagenome</name>
    <dbReference type="NCBI Taxonomy" id="449393"/>
    <lineage>
        <taxon>unclassified sequences</taxon>
        <taxon>metagenomes</taxon>
        <taxon>ecological metagenomes</taxon>
    </lineage>
</organism>
<dbReference type="Pfam" id="PF20114">
    <property type="entry name" value="DUF6504"/>
    <property type="match status" value="1"/>
</dbReference>
<proteinExistence type="predicted"/>
<dbReference type="EMBL" id="CAEZVU010000005">
    <property type="protein sequence ID" value="CAB4628282.1"/>
    <property type="molecule type" value="Genomic_DNA"/>
</dbReference>
<protein>
    <submittedName>
        <fullName evidence="3">Unannotated protein</fullName>
    </submittedName>
</protein>
<feature type="domain" description="DUF6504" evidence="1">
    <location>
        <begin position="27"/>
        <end position="118"/>
    </location>
</feature>
<reference evidence="3" key="1">
    <citation type="submission" date="2020-05" db="EMBL/GenBank/DDBJ databases">
        <authorList>
            <person name="Chiriac C."/>
            <person name="Salcher M."/>
            <person name="Ghai R."/>
            <person name="Kavagutti S V."/>
        </authorList>
    </citation>
    <scope>NUCLEOTIDE SEQUENCE</scope>
</reference>
<evidence type="ECO:0000313" key="3">
    <source>
        <dbReference type="EMBL" id="CAB4628282.1"/>
    </source>
</evidence>
<gene>
    <name evidence="2" type="ORF">UFOPK1639_00266</name>
    <name evidence="3" type="ORF">UFOPK2132_00061</name>
</gene>
<accession>A0A6J6IUA1</accession>
<dbReference type="AlphaFoldDB" id="A0A6J6IUA1"/>
<evidence type="ECO:0000259" key="1">
    <source>
        <dbReference type="Pfam" id="PF20114"/>
    </source>
</evidence>
<sequence length="120" mass="13813">MSADTHTLIIRTLVRIIRALWGKQMIRVDESIQVATNQAGEPVGFSWRNGSYQVITKPVRWFSRRNWWDESARAQRGIGAGVLELEMWRLSASKQNSSPAQFELIHTEATNSWQLLRIFG</sequence>
<evidence type="ECO:0000313" key="2">
    <source>
        <dbReference type="EMBL" id="CAB4558641.1"/>
    </source>
</evidence>
<name>A0A6J6IUA1_9ZZZZ</name>
<dbReference type="InterPro" id="IPR045443">
    <property type="entry name" value="DUF6504"/>
</dbReference>
<dbReference type="EMBL" id="CAEZTH010000017">
    <property type="protein sequence ID" value="CAB4558641.1"/>
    <property type="molecule type" value="Genomic_DNA"/>
</dbReference>